<keyword evidence="2" id="KW-1133">Transmembrane helix</keyword>
<dbReference type="KEGG" id="mss:MSU_0402"/>
<protein>
    <submittedName>
        <fullName evidence="3">Uncharacterized protein</fullName>
    </submittedName>
</protein>
<reference evidence="3 4" key="1">
    <citation type="journal article" date="2011" name="J. Bacteriol.">
        <title>Complete genome sequences of two hemotropic Mycoplasmas, Mycoplasma haemofelis strain Ohio2 and Mycoplasma suis strain Illinois.</title>
        <authorList>
            <person name="Messick J.B."/>
            <person name="Santos A.P."/>
            <person name="Guimaraes A.M."/>
        </authorList>
    </citation>
    <scope>NUCLEOTIDE SEQUENCE [LARGE SCALE GENOMIC DNA]</scope>
    <source>
        <strain evidence="3 4">Illinois</strain>
    </source>
</reference>
<evidence type="ECO:0000256" key="2">
    <source>
        <dbReference type="SAM" id="Phobius"/>
    </source>
</evidence>
<proteinExistence type="predicted"/>
<dbReference type="Proteomes" id="UP000007484">
    <property type="component" value="Chromosome"/>
</dbReference>
<sequence>MAKIRKRELLPKKVRPSGGWWESQNIFKKIGLVCGYFLVFVLGLFALNVVAFFALPILIASLIGVWTLFGAIKVFDNWRWGNFFRFSVERDGDSFDDEELDLALRGSKTEEKVNSPEQEQKAEEQVESSENVETVVEELQTQEEASEAQPVEFSEEVK</sequence>
<accession>F0QR19</accession>
<dbReference type="HOGENOM" id="CLU_1667464_0_0_14"/>
<keyword evidence="4" id="KW-1185">Reference proteome</keyword>
<dbReference type="EMBL" id="CP002525">
    <property type="protein sequence ID" value="ADX97939.1"/>
    <property type="molecule type" value="Genomic_DNA"/>
</dbReference>
<keyword evidence="2" id="KW-0812">Transmembrane</keyword>
<evidence type="ECO:0000256" key="1">
    <source>
        <dbReference type="SAM" id="MobiDB-lite"/>
    </source>
</evidence>
<feature type="compositionally biased region" description="Basic and acidic residues" evidence="1">
    <location>
        <begin position="107"/>
        <end position="124"/>
    </location>
</feature>
<evidence type="ECO:0000313" key="4">
    <source>
        <dbReference type="Proteomes" id="UP000007484"/>
    </source>
</evidence>
<feature type="transmembrane region" description="Helical" evidence="2">
    <location>
        <begin position="53"/>
        <end position="75"/>
    </location>
</feature>
<feature type="compositionally biased region" description="Low complexity" evidence="1">
    <location>
        <begin position="128"/>
        <end position="139"/>
    </location>
</feature>
<organism evidence="3 4">
    <name type="scientific">Mycoplasma suis (strain Illinois)</name>
    <dbReference type="NCBI Taxonomy" id="768700"/>
    <lineage>
        <taxon>Bacteria</taxon>
        <taxon>Bacillati</taxon>
        <taxon>Mycoplasmatota</taxon>
        <taxon>Mollicutes</taxon>
        <taxon>Mycoplasmataceae</taxon>
        <taxon>Mycoplasma</taxon>
    </lineage>
</organism>
<dbReference type="STRING" id="768700.MSU_0402"/>
<dbReference type="AlphaFoldDB" id="F0QR19"/>
<evidence type="ECO:0000313" key="3">
    <source>
        <dbReference type="EMBL" id="ADX97939.1"/>
    </source>
</evidence>
<feature type="region of interest" description="Disordered" evidence="1">
    <location>
        <begin position="106"/>
        <end position="158"/>
    </location>
</feature>
<feature type="transmembrane region" description="Helical" evidence="2">
    <location>
        <begin position="30"/>
        <end position="47"/>
    </location>
</feature>
<gene>
    <name evidence="3" type="ordered locus">MSU_0402</name>
</gene>
<dbReference type="RefSeq" id="WP_013609038.1">
    <property type="nucleotide sequence ID" value="NC_015155.1"/>
</dbReference>
<name>F0QR19_MYCSL</name>
<keyword evidence="2" id="KW-0472">Membrane</keyword>